<comment type="caution">
    <text evidence="6">The sequence shown here is derived from an EMBL/GenBank/DDBJ whole genome shotgun (WGS) entry which is preliminary data.</text>
</comment>
<dbReference type="GO" id="GO:0004126">
    <property type="term" value="F:cytidine deaminase activity"/>
    <property type="evidence" value="ECO:0007669"/>
    <property type="project" value="UniProtKB-EC"/>
</dbReference>
<dbReference type="GO" id="GO:0055086">
    <property type="term" value="P:nucleobase-containing small molecule metabolic process"/>
    <property type="evidence" value="ECO:0007669"/>
    <property type="project" value="UniProtKB-ARBA"/>
</dbReference>
<dbReference type="GO" id="GO:0005829">
    <property type="term" value="C:cytosol"/>
    <property type="evidence" value="ECO:0007669"/>
    <property type="project" value="TreeGrafter"/>
</dbReference>
<reference evidence="6" key="2">
    <citation type="journal article" date="2021" name="PeerJ">
        <title>Extensive microbial diversity within the chicken gut microbiome revealed by metagenomics and culture.</title>
        <authorList>
            <person name="Gilroy R."/>
            <person name="Ravi A."/>
            <person name="Getino M."/>
            <person name="Pursley I."/>
            <person name="Horton D.L."/>
            <person name="Alikhan N.F."/>
            <person name="Baker D."/>
            <person name="Gharbi K."/>
            <person name="Hall N."/>
            <person name="Watson M."/>
            <person name="Adriaenssens E.M."/>
            <person name="Foster-Nyarko E."/>
            <person name="Jarju S."/>
            <person name="Secka A."/>
            <person name="Antonio M."/>
            <person name="Oren A."/>
            <person name="Chaudhuri R.R."/>
            <person name="La Ragione R."/>
            <person name="Hildebrand F."/>
            <person name="Pallen M.J."/>
        </authorList>
    </citation>
    <scope>NUCLEOTIDE SEQUENCE</scope>
    <source>
        <strain evidence="6">1383</strain>
    </source>
</reference>
<keyword evidence="3 6" id="KW-0378">Hydrolase</keyword>
<keyword evidence="4" id="KW-0862">Zinc</keyword>
<feature type="domain" description="CMP/dCMP-type deaminase" evidence="5">
    <location>
        <begin position="22"/>
        <end position="159"/>
    </location>
</feature>
<dbReference type="SUPFAM" id="SSF53927">
    <property type="entry name" value="Cytidine deaminase-like"/>
    <property type="match status" value="1"/>
</dbReference>
<dbReference type="EC" id="3.5.4.5" evidence="6"/>
<evidence type="ECO:0000313" key="6">
    <source>
        <dbReference type="EMBL" id="HIT97214.1"/>
    </source>
</evidence>
<sequence length="163" mass="17673">MKKEQHFTFSYTYYPTEQDLPAEELMLLQTASRARENAYAPYSDFLVGAAVELEDGTIVPGNNQENAASPSSLCAERVAVYHASALHPGKRIVRIAVCGGRREETNLQPVSPCGACRQAILEYAQRQNSPIDLLFAGSGPAPAVKTRIADLLPFGFGSEDLLG</sequence>
<gene>
    <name evidence="6" type="ORF">IAC44_00075</name>
</gene>
<evidence type="ECO:0000256" key="1">
    <source>
        <dbReference type="ARBA" id="ARBA00006576"/>
    </source>
</evidence>
<dbReference type="InterPro" id="IPR016193">
    <property type="entry name" value="Cytidine_deaminase-like"/>
</dbReference>
<dbReference type="GO" id="GO:0008270">
    <property type="term" value="F:zinc ion binding"/>
    <property type="evidence" value="ECO:0007669"/>
    <property type="project" value="InterPro"/>
</dbReference>
<evidence type="ECO:0000256" key="2">
    <source>
        <dbReference type="ARBA" id="ARBA00022723"/>
    </source>
</evidence>
<dbReference type="GO" id="GO:0042802">
    <property type="term" value="F:identical protein binding"/>
    <property type="evidence" value="ECO:0007669"/>
    <property type="project" value="UniProtKB-ARBA"/>
</dbReference>
<dbReference type="PROSITE" id="PS00903">
    <property type="entry name" value="CYT_DCMP_DEAMINASES_1"/>
    <property type="match status" value="1"/>
</dbReference>
<dbReference type="EMBL" id="DVLY01000002">
    <property type="protein sequence ID" value="HIT97214.1"/>
    <property type="molecule type" value="Genomic_DNA"/>
</dbReference>
<dbReference type="InterPro" id="IPR050202">
    <property type="entry name" value="Cyt/Deoxycyt_deaminase"/>
</dbReference>
<dbReference type="Pfam" id="PF00383">
    <property type="entry name" value="dCMP_cyt_deam_1"/>
    <property type="match status" value="1"/>
</dbReference>
<name>A0A9D1H8J6_9FLAO</name>
<dbReference type="PANTHER" id="PTHR11644:SF2">
    <property type="entry name" value="CYTIDINE DEAMINASE"/>
    <property type="match status" value="1"/>
</dbReference>
<reference evidence="6" key="1">
    <citation type="submission" date="2020-10" db="EMBL/GenBank/DDBJ databases">
        <authorList>
            <person name="Gilroy R."/>
        </authorList>
    </citation>
    <scope>NUCLEOTIDE SEQUENCE</scope>
    <source>
        <strain evidence="6">1383</strain>
    </source>
</reference>
<proteinExistence type="inferred from homology"/>
<dbReference type="InterPro" id="IPR002125">
    <property type="entry name" value="CMP_dCMP_dom"/>
</dbReference>
<dbReference type="Gene3D" id="3.40.140.10">
    <property type="entry name" value="Cytidine Deaminase, domain 2"/>
    <property type="match status" value="1"/>
</dbReference>
<comment type="similarity">
    <text evidence="1">Belongs to the cytidine and deoxycytidylate deaminase family.</text>
</comment>
<dbReference type="PROSITE" id="PS51747">
    <property type="entry name" value="CYT_DCMP_DEAMINASES_2"/>
    <property type="match status" value="1"/>
</dbReference>
<dbReference type="GO" id="GO:0072527">
    <property type="term" value="P:pyrimidine-containing compound metabolic process"/>
    <property type="evidence" value="ECO:0007669"/>
    <property type="project" value="UniProtKB-ARBA"/>
</dbReference>
<evidence type="ECO:0000313" key="7">
    <source>
        <dbReference type="Proteomes" id="UP000824161"/>
    </source>
</evidence>
<dbReference type="Proteomes" id="UP000824161">
    <property type="component" value="Unassembled WGS sequence"/>
</dbReference>
<evidence type="ECO:0000256" key="3">
    <source>
        <dbReference type="ARBA" id="ARBA00022801"/>
    </source>
</evidence>
<protein>
    <submittedName>
        <fullName evidence="6">Cytidine deaminase</fullName>
        <ecNumber evidence="6">3.5.4.5</ecNumber>
    </submittedName>
</protein>
<dbReference type="AlphaFoldDB" id="A0A9D1H8J6"/>
<organism evidence="6 7">
    <name type="scientific">Candidatus Merdimorpha stercoravium</name>
    <dbReference type="NCBI Taxonomy" id="2840863"/>
    <lineage>
        <taxon>Bacteria</taxon>
        <taxon>Pseudomonadati</taxon>
        <taxon>Bacteroidota</taxon>
        <taxon>Flavobacteriia</taxon>
        <taxon>Flavobacteriales</taxon>
        <taxon>Candidatus Merdimorpha</taxon>
    </lineage>
</organism>
<evidence type="ECO:0000256" key="4">
    <source>
        <dbReference type="ARBA" id="ARBA00022833"/>
    </source>
</evidence>
<dbReference type="PANTHER" id="PTHR11644">
    <property type="entry name" value="CYTIDINE DEAMINASE"/>
    <property type="match status" value="1"/>
</dbReference>
<accession>A0A9D1H8J6</accession>
<dbReference type="NCBIfam" id="NF004064">
    <property type="entry name" value="PRK05578.1"/>
    <property type="match status" value="1"/>
</dbReference>
<evidence type="ECO:0000259" key="5">
    <source>
        <dbReference type="PROSITE" id="PS51747"/>
    </source>
</evidence>
<dbReference type="InterPro" id="IPR016192">
    <property type="entry name" value="APOBEC/CMP_deaminase_Zn-bd"/>
</dbReference>
<keyword evidence="2" id="KW-0479">Metal-binding</keyword>
<dbReference type="CDD" id="cd01283">
    <property type="entry name" value="cytidine_deaminase"/>
    <property type="match status" value="1"/>
</dbReference>